<gene>
    <name evidence="1" type="ORF">L210DRAFT_3764291</name>
</gene>
<proteinExistence type="predicted"/>
<sequence length="93" mass="9977">MRISKNGDVFVRRLVRGGEDVKTASIPAAGLTGASGALAAYFPPSLKSSDVEIVSLLPHAHGWKTIYFGSCSKYNILWKAGQPRIDVSSVDRS</sequence>
<name>A0AAD4G8W9_BOLED</name>
<comment type="caution">
    <text evidence="1">The sequence shown here is derived from an EMBL/GenBank/DDBJ whole genome shotgun (WGS) entry which is preliminary data.</text>
</comment>
<evidence type="ECO:0000313" key="1">
    <source>
        <dbReference type="EMBL" id="KAF8431163.1"/>
    </source>
</evidence>
<protein>
    <submittedName>
        <fullName evidence="1">Uncharacterized protein</fullName>
    </submittedName>
</protein>
<dbReference type="Proteomes" id="UP001194468">
    <property type="component" value="Unassembled WGS sequence"/>
</dbReference>
<accession>A0AAD4G8W9</accession>
<dbReference type="EMBL" id="WHUW01000052">
    <property type="protein sequence ID" value="KAF8431163.1"/>
    <property type="molecule type" value="Genomic_DNA"/>
</dbReference>
<evidence type="ECO:0000313" key="2">
    <source>
        <dbReference type="Proteomes" id="UP001194468"/>
    </source>
</evidence>
<dbReference type="AlphaFoldDB" id="A0AAD4G8W9"/>
<organism evidence="1 2">
    <name type="scientific">Boletus edulis BED1</name>
    <dbReference type="NCBI Taxonomy" id="1328754"/>
    <lineage>
        <taxon>Eukaryota</taxon>
        <taxon>Fungi</taxon>
        <taxon>Dikarya</taxon>
        <taxon>Basidiomycota</taxon>
        <taxon>Agaricomycotina</taxon>
        <taxon>Agaricomycetes</taxon>
        <taxon>Agaricomycetidae</taxon>
        <taxon>Boletales</taxon>
        <taxon>Boletineae</taxon>
        <taxon>Boletaceae</taxon>
        <taxon>Boletoideae</taxon>
        <taxon>Boletus</taxon>
    </lineage>
</organism>
<reference evidence="1" key="1">
    <citation type="submission" date="2019-10" db="EMBL/GenBank/DDBJ databases">
        <authorList>
            <consortium name="DOE Joint Genome Institute"/>
            <person name="Kuo A."/>
            <person name="Miyauchi S."/>
            <person name="Kiss E."/>
            <person name="Drula E."/>
            <person name="Kohler A."/>
            <person name="Sanchez-Garcia M."/>
            <person name="Andreopoulos B."/>
            <person name="Barry K.W."/>
            <person name="Bonito G."/>
            <person name="Buee M."/>
            <person name="Carver A."/>
            <person name="Chen C."/>
            <person name="Cichocki N."/>
            <person name="Clum A."/>
            <person name="Culley D."/>
            <person name="Crous P.W."/>
            <person name="Fauchery L."/>
            <person name="Girlanda M."/>
            <person name="Hayes R."/>
            <person name="Keri Z."/>
            <person name="LaButti K."/>
            <person name="Lipzen A."/>
            <person name="Lombard V."/>
            <person name="Magnuson J."/>
            <person name="Maillard F."/>
            <person name="Morin E."/>
            <person name="Murat C."/>
            <person name="Nolan M."/>
            <person name="Ohm R."/>
            <person name="Pangilinan J."/>
            <person name="Pereira M."/>
            <person name="Perotto S."/>
            <person name="Peter M."/>
            <person name="Riley R."/>
            <person name="Sitrit Y."/>
            <person name="Stielow B."/>
            <person name="Szollosi G."/>
            <person name="Zifcakova L."/>
            <person name="Stursova M."/>
            <person name="Spatafora J.W."/>
            <person name="Tedersoo L."/>
            <person name="Vaario L.-M."/>
            <person name="Yamada A."/>
            <person name="Yan M."/>
            <person name="Wang P."/>
            <person name="Xu J."/>
            <person name="Bruns T."/>
            <person name="Baldrian P."/>
            <person name="Vilgalys R."/>
            <person name="Henrissat B."/>
            <person name="Grigoriev I.V."/>
            <person name="Hibbett D."/>
            <person name="Nagy L.G."/>
            <person name="Martin F.M."/>
        </authorList>
    </citation>
    <scope>NUCLEOTIDE SEQUENCE</scope>
    <source>
        <strain evidence="1">BED1</strain>
    </source>
</reference>
<reference evidence="1" key="2">
    <citation type="journal article" date="2020" name="Nat. Commun.">
        <title>Large-scale genome sequencing of mycorrhizal fungi provides insights into the early evolution of symbiotic traits.</title>
        <authorList>
            <person name="Miyauchi S."/>
            <person name="Kiss E."/>
            <person name="Kuo A."/>
            <person name="Drula E."/>
            <person name="Kohler A."/>
            <person name="Sanchez-Garcia M."/>
            <person name="Morin E."/>
            <person name="Andreopoulos B."/>
            <person name="Barry K.W."/>
            <person name="Bonito G."/>
            <person name="Buee M."/>
            <person name="Carver A."/>
            <person name="Chen C."/>
            <person name="Cichocki N."/>
            <person name="Clum A."/>
            <person name="Culley D."/>
            <person name="Crous P.W."/>
            <person name="Fauchery L."/>
            <person name="Girlanda M."/>
            <person name="Hayes R.D."/>
            <person name="Keri Z."/>
            <person name="LaButti K."/>
            <person name="Lipzen A."/>
            <person name="Lombard V."/>
            <person name="Magnuson J."/>
            <person name="Maillard F."/>
            <person name="Murat C."/>
            <person name="Nolan M."/>
            <person name="Ohm R.A."/>
            <person name="Pangilinan J."/>
            <person name="Pereira M.F."/>
            <person name="Perotto S."/>
            <person name="Peter M."/>
            <person name="Pfister S."/>
            <person name="Riley R."/>
            <person name="Sitrit Y."/>
            <person name="Stielow J.B."/>
            <person name="Szollosi G."/>
            <person name="Zifcakova L."/>
            <person name="Stursova M."/>
            <person name="Spatafora J.W."/>
            <person name="Tedersoo L."/>
            <person name="Vaario L.M."/>
            <person name="Yamada A."/>
            <person name="Yan M."/>
            <person name="Wang P."/>
            <person name="Xu J."/>
            <person name="Bruns T."/>
            <person name="Baldrian P."/>
            <person name="Vilgalys R."/>
            <person name="Dunand C."/>
            <person name="Henrissat B."/>
            <person name="Grigoriev I.V."/>
            <person name="Hibbett D."/>
            <person name="Nagy L.G."/>
            <person name="Martin F.M."/>
        </authorList>
    </citation>
    <scope>NUCLEOTIDE SEQUENCE</scope>
    <source>
        <strain evidence="1">BED1</strain>
    </source>
</reference>
<keyword evidence="2" id="KW-1185">Reference proteome</keyword>